<protein>
    <submittedName>
        <fullName evidence="1">Uncharacterized protein</fullName>
    </submittedName>
</protein>
<dbReference type="Proteomes" id="UP000030377">
    <property type="component" value="Unassembled WGS sequence"/>
</dbReference>
<gene>
    <name evidence="1" type="ORF">MA20_20220</name>
</gene>
<dbReference type="RefSeq" id="WP_152621131.1">
    <property type="nucleotide sequence ID" value="NZ_JRPN01000017.1"/>
</dbReference>
<reference evidence="1 2" key="1">
    <citation type="submission" date="2014-09" db="EMBL/GenBank/DDBJ databases">
        <title>Draft genome of Bradyrhizobium japonicum Is-34.</title>
        <authorList>
            <person name="Tsurumaru H."/>
            <person name="Yamakawa T."/>
            <person name="Hashimoto S."/>
            <person name="Okizaki K."/>
            <person name="Kanesaki Y."/>
            <person name="Yoshikawa H."/>
            <person name="Yajima S."/>
        </authorList>
    </citation>
    <scope>NUCLEOTIDE SEQUENCE [LARGE SCALE GENOMIC DNA]</scope>
    <source>
        <strain evidence="1 2">Is-34</strain>
    </source>
</reference>
<accession>A0A0A3XXU5</accession>
<comment type="caution">
    <text evidence="1">The sequence shown here is derived from an EMBL/GenBank/DDBJ whole genome shotgun (WGS) entry which is preliminary data.</text>
</comment>
<proteinExistence type="predicted"/>
<dbReference type="AlphaFoldDB" id="A0A0A3XXU5"/>
<name>A0A0A3XXU5_BRAJP</name>
<organism evidence="1 2">
    <name type="scientific">Bradyrhizobium japonicum</name>
    <dbReference type="NCBI Taxonomy" id="375"/>
    <lineage>
        <taxon>Bacteria</taxon>
        <taxon>Pseudomonadati</taxon>
        <taxon>Pseudomonadota</taxon>
        <taxon>Alphaproteobacteria</taxon>
        <taxon>Hyphomicrobiales</taxon>
        <taxon>Nitrobacteraceae</taxon>
        <taxon>Bradyrhizobium</taxon>
    </lineage>
</organism>
<dbReference type="EMBL" id="JRPN01000017">
    <property type="protein sequence ID" value="KGT77971.1"/>
    <property type="molecule type" value="Genomic_DNA"/>
</dbReference>
<evidence type="ECO:0000313" key="1">
    <source>
        <dbReference type="EMBL" id="KGT77971.1"/>
    </source>
</evidence>
<sequence length="142" mass="15478">MDAKNPSTSDATWIEINSSIEIGSIGADAAKVIGMPAGPIRLAVGVSGPKGYGLAHIAEDRAQSLREIGFSAPRDAFVEVAANWELAIPANEANKVVLVRKHRARYLRMVVQVFSGPNWTYWSATTIIIGRRVKESEIIYKK</sequence>
<evidence type="ECO:0000313" key="2">
    <source>
        <dbReference type="Proteomes" id="UP000030377"/>
    </source>
</evidence>